<organism evidence="1 2">
    <name type="scientific">Plantibacter elymi</name>
    <name type="common">nom. nud.</name>
    <dbReference type="NCBI Taxonomy" id="199708"/>
    <lineage>
        <taxon>Bacteria</taxon>
        <taxon>Bacillati</taxon>
        <taxon>Actinomycetota</taxon>
        <taxon>Actinomycetes</taxon>
        <taxon>Micrococcales</taxon>
        <taxon>Microbacteriaceae</taxon>
        <taxon>Plantibacter</taxon>
    </lineage>
</organism>
<evidence type="ECO:0000313" key="1">
    <source>
        <dbReference type="EMBL" id="SMQ70653.1"/>
    </source>
</evidence>
<evidence type="ECO:0000313" key="2">
    <source>
        <dbReference type="Proteomes" id="UP000194464"/>
    </source>
</evidence>
<keyword evidence="2" id="KW-1185">Reference proteome</keyword>
<gene>
    <name evidence="1" type="ORF">SAMN06295909_2208</name>
</gene>
<reference evidence="1 2" key="1">
    <citation type="submission" date="2017-04" db="EMBL/GenBank/DDBJ databases">
        <authorList>
            <person name="Varghese N."/>
            <person name="Submissions S."/>
        </authorList>
    </citation>
    <scope>NUCLEOTIDE SEQUENCE [LARGE SCALE GENOMIC DNA]</scope>
    <source>
        <strain evidence="1 2">VKM Ac-1784</strain>
    </source>
</reference>
<proteinExistence type="predicted"/>
<name>A0ABY1RDY8_9MICO</name>
<dbReference type="Proteomes" id="UP000194464">
    <property type="component" value="Unassembled WGS sequence"/>
</dbReference>
<dbReference type="EMBL" id="FXWJ01000003">
    <property type="protein sequence ID" value="SMQ70653.1"/>
    <property type="molecule type" value="Genomic_DNA"/>
</dbReference>
<sequence length="47" mass="5043">MSIIALVVGLIIVLVAVVASAATLRAVLTDGYRRVPDRPAARRTRLQ</sequence>
<accession>A0ABY1RDY8</accession>
<protein>
    <submittedName>
        <fullName evidence="1">Uncharacterized protein</fullName>
    </submittedName>
</protein>
<dbReference type="RefSeq" id="WP_165767022.1">
    <property type="nucleotide sequence ID" value="NZ_FXWJ01000003.1"/>
</dbReference>
<comment type="caution">
    <text evidence="1">The sequence shown here is derived from an EMBL/GenBank/DDBJ whole genome shotgun (WGS) entry which is preliminary data.</text>
</comment>